<accession>A0A8K0WV42</accession>
<dbReference type="PANTHER" id="PTHR13878">
    <property type="entry name" value="GULONOLACTONE OXIDASE"/>
    <property type="match status" value="1"/>
</dbReference>
<evidence type="ECO:0000256" key="3">
    <source>
        <dbReference type="SAM" id="SignalP"/>
    </source>
</evidence>
<dbReference type="GO" id="GO:0071949">
    <property type="term" value="F:FAD binding"/>
    <property type="evidence" value="ECO:0007669"/>
    <property type="project" value="InterPro"/>
</dbReference>
<organism evidence="5 6">
    <name type="scientific">Stachybotrys elegans</name>
    <dbReference type="NCBI Taxonomy" id="80388"/>
    <lineage>
        <taxon>Eukaryota</taxon>
        <taxon>Fungi</taxon>
        <taxon>Dikarya</taxon>
        <taxon>Ascomycota</taxon>
        <taxon>Pezizomycotina</taxon>
        <taxon>Sordariomycetes</taxon>
        <taxon>Hypocreomycetidae</taxon>
        <taxon>Hypocreales</taxon>
        <taxon>Stachybotryaceae</taxon>
        <taxon>Stachybotrys</taxon>
    </lineage>
</organism>
<dbReference type="GO" id="GO:0016491">
    <property type="term" value="F:oxidoreductase activity"/>
    <property type="evidence" value="ECO:0007669"/>
    <property type="project" value="UniProtKB-KW"/>
</dbReference>
<evidence type="ECO:0000259" key="4">
    <source>
        <dbReference type="PROSITE" id="PS51387"/>
    </source>
</evidence>
<dbReference type="InterPro" id="IPR036318">
    <property type="entry name" value="FAD-bd_PCMH-like_sf"/>
</dbReference>
<dbReference type="PANTHER" id="PTHR13878:SF91">
    <property type="entry name" value="FAD BINDING DOMAIN PROTEIN (AFU_ORTHOLOGUE AFUA_6G12070)-RELATED"/>
    <property type="match status" value="1"/>
</dbReference>
<dbReference type="Gene3D" id="3.30.465.10">
    <property type="match status" value="2"/>
</dbReference>
<feature type="signal peptide" evidence="3">
    <location>
        <begin position="1"/>
        <end position="24"/>
    </location>
</feature>
<feature type="chain" id="PRO_5035449642" evidence="3">
    <location>
        <begin position="25"/>
        <end position="577"/>
    </location>
</feature>
<evidence type="ECO:0000313" key="6">
    <source>
        <dbReference type="Proteomes" id="UP000813444"/>
    </source>
</evidence>
<dbReference type="InterPro" id="IPR016166">
    <property type="entry name" value="FAD-bd_PCMH"/>
</dbReference>
<name>A0A8K0WV42_9HYPO</name>
<dbReference type="InterPro" id="IPR006094">
    <property type="entry name" value="Oxid_FAD_bind_N"/>
</dbReference>
<keyword evidence="6" id="KW-1185">Reference proteome</keyword>
<dbReference type="Proteomes" id="UP000813444">
    <property type="component" value="Unassembled WGS sequence"/>
</dbReference>
<dbReference type="PROSITE" id="PS51387">
    <property type="entry name" value="FAD_PCMH"/>
    <property type="match status" value="1"/>
</dbReference>
<dbReference type="AlphaFoldDB" id="A0A8K0WV42"/>
<comment type="similarity">
    <text evidence="1">Belongs to the oxygen-dependent FAD-linked oxidoreductase family.</text>
</comment>
<keyword evidence="3" id="KW-0732">Signal</keyword>
<dbReference type="EMBL" id="JAGPNK010000002">
    <property type="protein sequence ID" value="KAH7326310.1"/>
    <property type="molecule type" value="Genomic_DNA"/>
</dbReference>
<dbReference type="InterPro" id="IPR012951">
    <property type="entry name" value="BBE"/>
</dbReference>
<evidence type="ECO:0000256" key="2">
    <source>
        <dbReference type="ARBA" id="ARBA00023002"/>
    </source>
</evidence>
<dbReference type="OrthoDB" id="9983560at2759"/>
<evidence type="ECO:0000313" key="5">
    <source>
        <dbReference type="EMBL" id="KAH7326310.1"/>
    </source>
</evidence>
<protein>
    <submittedName>
        <fullName evidence="5">FAD binding domain protein</fullName>
    </submittedName>
</protein>
<dbReference type="InterPro" id="IPR050432">
    <property type="entry name" value="FAD-linked_Oxidoreductases_BP"/>
</dbReference>
<reference evidence="5" key="1">
    <citation type="journal article" date="2021" name="Nat. Commun.">
        <title>Genetic determinants of endophytism in the Arabidopsis root mycobiome.</title>
        <authorList>
            <person name="Mesny F."/>
            <person name="Miyauchi S."/>
            <person name="Thiergart T."/>
            <person name="Pickel B."/>
            <person name="Atanasova L."/>
            <person name="Karlsson M."/>
            <person name="Huettel B."/>
            <person name="Barry K.W."/>
            <person name="Haridas S."/>
            <person name="Chen C."/>
            <person name="Bauer D."/>
            <person name="Andreopoulos W."/>
            <person name="Pangilinan J."/>
            <person name="LaButti K."/>
            <person name="Riley R."/>
            <person name="Lipzen A."/>
            <person name="Clum A."/>
            <person name="Drula E."/>
            <person name="Henrissat B."/>
            <person name="Kohler A."/>
            <person name="Grigoriev I.V."/>
            <person name="Martin F.M."/>
            <person name="Hacquard S."/>
        </authorList>
    </citation>
    <scope>NUCLEOTIDE SEQUENCE</scope>
    <source>
        <strain evidence="5">MPI-CAGE-CH-0235</strain>
    </source>
</reference>
<dbReference type="Pfam" id="PF01565">
    <property type="entry name" value="FAD_binding_4"/>
    <property type="match status" value="1"/>
</dbReference>
<dbReference type="InterPro" id="IPR016169">
    <property type="entry name" value="FAD-bd_PCMH_sub2"/>
</dbReference>
<gene>
    <name evidence="5" type="ORF">B0I35DRAFT_449035</name>
</gene>
<feature type="domain" description="FAD-binding PCMH-type" evidence="4">
    <location>
        <begin position="133"/>
        <end position="311"/>
    </location>
</feature>
<keyword evidence="2" id="KW-0560">Oxidoreductase</keyword>
<dbReference type="SUPFAM" id="SSF56176">
    <property type="entry name" value="FAD-binding/transporter-associated domain-like"/>
    <property type="match status" value="1"/>
</dbReference>
<sequence length="577" mass="61852">MGFAVSSKAVLGAVCLAASQTLFGDTFDPVTLSSFLPGRACRCFPGEPCWPSNNDWDRLNQTVNGKLIATVPIASPCHDTFEGVAFNATECARIQEAWVIPEFHVETAHSPQAAFFSNESCDPFSHRSSPCEVGSYVAYAVAAAGASDYLSTMEFARKHNLRLVIRNTGHDYMGKSTGAGALALWTHNIKEHAIIDYTSPAYTGKAMKVGAGVQAAEAQATANAQGYVIVEGDCPTVGIAGGYTQGGGASPLASKFGLAADQVLEWEVVTADGRLLTATPDKNSDLYWALSGGGGGTYGATLSMTVKLHPDMKTAGAALSFQVESDVYWDILRCFMVNLPAILEAGGTVYWMALPGHIFAAPQIYLPGGTAQQIEALLTPVFNALNNAEIPFQFVANDYDDFLGAYQALNPRMDVVEVNLGGRLVPRSLVQSEKSAGELTQAIKFIIESGAIFAGVSLNAEKEPASPNSVLPAWRETVFLAFFGIPYDRTNYQANVAAQRIVTEQLVPALEEITPGGGAYLNEADVNQPNWQQVFYGSNYARLLEIKKKYDPDGMFWGPTAVGSEKWQVVEGGRLCQ</sequence>
<comment type="caution">
    <text evidence="5">The sequence shown here is derived from an EMBL/GenBank/DDBJ whole genome shotgun (WGS) entry which is preliminary data.</text>
</comment>
<dbReference type="Pfam" id="PF08031">
    <property type="entry name" value="BBE"/>
    <property type="match status" value="1"/>
</dbReference>
<proteinExistence type="inferred from homology"/>
<evidence type="ECO:0000256" key="1">
    <source>
        <dbReference type="ARBA" id="ARBA00005466"/>
    </source>
</evidence>